<dbReference type="SMR" id="E3HAK0"/>
<accession>E3HAK0</accession>
<comment type="catalytic activity">
    <reaction evidence="14 16">
        <text>N2 + 8 reduced [2Fe-2S]-[ferredoxin] + 16 ATP + 16 H2O = H2 + 8 oxidized [2Fe-2S]-[ferredoxin] + 2 NH4(+) + 16 ADP + 16 phosphate + 6 H(+)</text>
        <dbReference type="Rhea" id="RHEA:21448"/>
        <dbReference type="Rhea" id="RHEA-COMP:10000"/>
        <dbReference type="Rhea" id="RHEA-COMP:10001"/>
        <dbReference type="ChEBI" id="CHEBI:15377"/>
        <dbReference type="ChEBI" id="CHEBI:15378"/>
        <dbReference type="ChEBI" id="CHEBI:17997"/>
        <dbReference type="ChEBI" id="CHEBI:18276"/>
        <dbReference type="ChEBI" id="CHEBI:28938"/>
        <dbReference type="ChEBI" id="CHEBI:30616"/>
        <dbReference type="ChEBI" id="CHEBI:33737"/>
        <dbReference type="ChEBI" id="CHEBI:33738"/>
        <dbReference type="ChEBI" id="CHEBI:43474"/>
        <dbReference type="ChEBI" id="CHEBI:456216"/>
        <dbReference type="EC" id="1.18.6.1"/>
    </reaction>
</comment>
<evidence type="ECO:0000256" key="10">
    <source>
        <dbReference type="ARBA" id="ARBA00023002"/>
    </source>
</evidence>
<dbReference type="SUPFAM" id="SSF53807">
    <property type="entry name" value="Helical backbone' metal receptor"/>
    <property type="match status" value="1"/>
</dbReference>
<dbReference type="EC" id="1.18.6.1" evidence="16"/>
<keyword evidence="12" id="KW-0411">Iron-sulfur</keyword>
<evidence type="ECO:0000256" key="14">
    <source>
        <dbReference type="ARBA" id="ARBA00047967"/>
    </source>
</evidence>
<evidence type="ECO:0000256" key="6">
    <source>
        <dbReference type="ARBA" id="ARBA00022505"/>
    </source>
</evidence>
<dbReference type="GO" id="GO:0016163">
    <property type="term" value="F:nitrogenase activity"/>
    <property type="evidence" value="ECO:0007669"/>
    <property type="project" value="UniProtKB-UniRule"/>
</dbReference>
<dbReference type="PANTHER" id="PTHR43457">
    <property type="entry name" value="NITROGENASE MOLYBDENUM-IRON PROTEIN ALPHA CHAIN"/>
    <property type="match status" value="1"/>
</dbReference>
<dbReference type="STRING" id="572544.Ilyop_1407"/>
<gene>
    <name evidence="18" type="ordered locus">Ilyop_1407</name>
</gene>
<evidence type="ECO:0000256" key="11">
    <source>
        <dbReference type="ARBA" id="ARBA00023004"/>
    </source>
</evidence>
<dbReference type="Proteomes" id="UP000006875">
    <property type="component" value="Chromosome"/>
</dbReference>
<reference evidence="18 19" key="1">
    <citation type="journal article" date="2010" name="Stand. Genomic Sci.">
        <title>Complete genome sequence of Ilyobacter polytropus type strain (CuHbu1).</title>
        <authorList>
            <person name="Sikorski J."/>
            <person name="Chertkov O."/>
            <person name="Lapidus A."/>
            <person name="Nolan M."/>
            <person name="Lucas S."/>
            <person name="Del Rio T.G."/>
            <person name="Tice H."/>
            <person name="Cheng J.F."/>
            <person name="Tapia R."/>
            <person name="Han C."/>
            <person name="Goodwin L."/>
            <person name="Pitluck S."/>
            <person name="Liolios K."/>
            <person name="Ivanova N."/>
            <person name="Mavromatis K."/>
            <person name="Mikhailova N."/>
            <person name="Pati A."/>
            <person name="Chen A."/>
            <person name="Palaniappan K."/>
            <person name="Land M."/>
            <person name="Hauser L."/>
            <person name="Chang Y.J."/>
            <person name="Jeffries C.D."/>
            <person name="Brambilla E."/>
            <person name="Yasawong M."/>
            <person name="Rohde M."/>
            <person name="Pukall R."/>
            <person name="Spring S."/>
            <person name="Goker M."/>
            <person name="Woyke T."/>
            <person name="Bristow J."/>
            <person name="Eisen J.A."/>
            <person name="Markowitz V."/>
            <person name="Hugenholtz P."/>
            <person name="Kyrpides N.C."/>
            <person name="Klenk H.P."/>
        </authorList>
    </citation>
    <scope>NUCLEOTIDE SEQUENCE [LARGE SCALE GENOMIC DNA]</scope>
    <source>
        <strain evidence="19">ATCC 51220 / DSM 2926 / LMG 16218 / CuHBu1</strain>
    </source>
</reference>
<protein>
    <recommendedName>
        <fullName evidence="16">Nitrogenase protein alpha chain</fullName>
        <ecNumber evidence="16">1.18.6.1</ecNumber>
    </recommendedName>
</protein>
<dbReference type="NCBIfam" id="TIGR01862">
    <property type="entry name" value="N2-ase-Ialpha"/>
    <property type="match status" value="1"/>
</dbReference>
<evidence type="ECO:0000256" key="3">
    <source>
        <dbReference type="ARBA" id="ARBA00002621"/>
    </source>
</evidence>
<sequence>METKDKIQQMLDAYPAKTMKNRRKHIFIKDSLQGEQHIEADTRTVPGTMTNRGCCYAGCKGVVLGPLKDMVHVVHGPIGCSYYTWGTRRNKADADDDGKNFINYIFSTDMQESDIVFGGEPKLEKACMEAYEIFKPNAMTISSTCPVGLIGDDVHAVARRVQEKTGMTTFAVSCEGYKGVSQSAGHHIANNKLMTEVIGKGEKEVEGKFKVNILGEYNIGGDGWEIGRILDKIGYTVISVMTGDGSYETLKNANQADLNLIQCHRSINYIAEMIETKYGAPWMKVNFIGVESTVQSLRDMAKYFGDEELAEKTEEVIKEELKEIKDVIAEYREQCKGKTAFLFVGGSRAHHYQNLLAEIGIETVAAGYEFGHRDDYEGRKVIPTIKTNADNKNIESITVEKDEKNYKVYLSPEKYEELKKEIPLGEYKGMISDMKDGSIVIDDLNHYETEAIVEMLKPDLFCSGIKDKYIAHKMGIFAKQLHSYDYSGPYAGFKGAVIFAKDVSAGLNTPTWGYITPPWKISPVLEGELGGEGTC</sequence>
<evidence type="ECO:0000313" key="19">
    <source>
        <dbReference type="Proteomes" id="UP000006875"/>
    </source>
</evidence>
<dbReference type="HOGENOM" id="CLU_025876_1_1_0"/>
<keyword evidence="7 16" id="KW-0479">Metal-binding</keyword>
<dbReference type="GO" id="GO:0046872">
    <property type="term" value="F:metal ion binding"/>
    <property type="evidence" value="ECO:0007669"/>
    <property type="project" value="UniProtKB-KW"/>
</dbReference>
<dbReference type="InterPro" id="IPR000318">
    <property type="entry name" value="Nase_comp1_CS"/>
</dbReference>
<evidence type="ECO:0000256" key="5">
    <source>
        <dbReference type="ARBA" id="ARBA00011462"/>
    </source>
</evidence>
<dbReference type="InterPro" id="IPR010143">
    <property type="entry name" value="Nase_comp1_asu"/>
</dbReference>
<dbReference type="PROSITE" id="PS00699">
    <property type="entry name" value="NITROGENASE_1_1"/>
    <property type="match status" value="1"/>
</dbReference>
<evidence type="ECO:0000256" key="12">
    <source>
        <dbReference type="ARBA" id="ARBA00023014"/>
    </source>
</evidence>
<dbReference type="PROSITE" id="PS00090">
    <property type="entry name" value="NITROGENASE_1_2"/>
    <property type="match status" value="1"/>
</dbReference>
<evidence type="ECO:0000313" key="18">
    <source>
        <dbReference type="EMBL" id="ADO83187.1"/>
    </source>
</evidence>
<evidence type="ECO:0000256" key="9">
    <source>
        <dbReference type="ARBA" id="ARBA00022840"/>
    </source>
</evidence>
<dbReference type="InterPro" id="IPR005972">
    <property type="entry name" value="Nase_Mo-Fe_asu"/>
</dbReference>
<evidence type="ECO:0000256" key="2">
    <source>
        <dbReference type="ARBA" id="ARBA00001969"/>
    </source>
</evidence>
<proteinExistence type="inferred from homology"/>
<comment type="similarity">
    <text evidence="4 15">Belongs to the NifD/NifK/NifE/NifN family.</text>
</comment>
<evidence type="ECO:0000256" key="4">
    <source>
        <dbReference type="ARBA" id="ARBA00011002"/>
    </source>
</evidence>
<keyword evidence="10 16" id="KW-0560">Oxidoreductase</keyword>
<keyword evidence="9" id="KW-0067">ATP-binding</keyword>
<evidence type="ECO:0000259" key="17">
    <source>
        <dbReference type="Pfam" id="PF00148"/>
    </source>
</evidence>
<comment type="cofactor">
    <cofactor evidence="1">
        <name>[8Fe-7S] cluster</name>
        <dbReference type="ChEBI" id="CHEBI:21143"/>
    </cofactor>
</comment>
<name>E3HAK0_ILYPC</name>
<organism evidence="18 19">
    <name type="scientific">Ilyobacter polytropus (strain ATCC 51220 / DSM 2926 / LMG 16218 / CuHBu1)</name>
    <dbReference type="NCBI Taxonomy" id="572544"/>
    <lineage>
        <taxon>Bacteria</taxon>
        <taxon>Fusobacteriati</taxon>
        <taxon>Fusobacteriota</taxon>
        <taxon>Fusobacteriia</taxon>
        <taxon>Fusobacteriales</taxon>
        <taxon>Fusobacteriaceae</taxon>
        <taxon>Ilyobacter</taxon>
    </lineage>
</organism>
<comment type="subunit">
    <text evidence="5">Tetramer of two alpha and two beta chains. Forms complex with the iron protein (nitrogenase component 2).</text>
</comment>
<evidence type="ECO:0000256" key="8">
    <source>
        <dbReference type="ARBA" id="ARBA00022741"/>
    </source>
</evidence>
<comment type="cofactor">
    <cofactor evidence="2">
        <name>[7Fe-Mo-9S-C-homocitryl] cluster</name>
        <dbReference type="ChEBI" id="CHEBI:30409"/>
    </cofactor>
</comment>
<dbReference type="InterPro" id="IPR000510">
    <property type="entry name" value="Nase/OxRdtase_comp1"/>
</dbReference>
<evidence type="ECO:0000256" key="15">
    <source>
        <dbReference type="RuleBase" id="RU004021"/>
    </source>
</evidence>
<dbReference type="GO" id="GO:0051536">
    <property type="term" value="F:iron-sulfur cluster binding"/>
    <property type="evidence" value="ECO:0007669"/>
    <property type="project" value="UniProtKB-KW"/>
</dbReference>
<comment type="function">
    <text evidence="3">This molybdenum-iron protein is part of the nitrogenase complex that catalyzes the key enzymatic reactions in nitrogen fixation.</text>
</comment>
<evidence type="ECO:0000256" key="16">
    <source>
        <dbReference type="RuleBase" id="RU004022"/>
    </source>
</evidence>
<dbReference type="NCBIfam" id="TIGR01282">
    <property type="entry name" value="nifD"/>
    <property type="match status" value="1"/>
</dbReference>
<keyword evidence="8" id="KW-0547">Nucleotide-binding</keyword>
<dbReference type="PANTHER" id="PTHR43457:SF1">
    <property type="entry name" value="NITROGENASE MOLYBDENUM-IRON PROTEIN ALPHA CHAIN"/>
    <property type="match status" value="1"/>
</dbReference>
<dbReference type="Gene3D" id="3.40.50.1980">
    <property type="entry name" value="Nitrogenase molybdenum iron protein domain"/>
    <property type="match status" value="3"/>
</dbReference>
<evidence type="ECO:0000256" key="7">
    <source>
        <dbReference type="ARBA" id="ARBA00022723"/>
    </source>
</evidence>
<keyword evidence="11 16" id="KW-0408">Iron</keyword>
<dbReference type="RefSeq" id="WP_013387854.1">
    <property type="nucleotide sequence ID" value="NC_014632.1"/>
</dbReference>
<evidence type="ECO:0000256" key="13">
    <source>
        <dbReference type="ARBA" id="ARBA00023231"/>
    </source>
</evidence>
<keyword evidence="19" id="KW-1185">Reference proteome</keyword>
<feature type="domain" description="Nitrogenase/oxidoreductase component 1" evidence="17">
    <location>
        <begin position="54"/>
        <end position="506"/>
    </location>
</feature>
<keyword evidence="6" id="KW-0500">Molybdenum</keyword>
<evidence type="ECO:0000256" key="1">
    <source>
        <dbReference type="ARBA" id="ARBA00001919"/>
    </source>
</evidence>
<dbReference type="AlphaFoldDB" id="E3HAK0"/>
<dbReference type="GO" id="GO:0016612">
    <property type="term" value="C:molybdenum-iron nitrogenase complex"/>
    <property type="evidence" value="ECO:0007669"/>
    <property type="project" value="UniProtKB-UniRule"/>
</dbReference>
<keyword evidence="13 15" id="KW-0535">Nitrogen fixation</keyword>
<dbReference type="Pfam" id="PF00148">
    <property type="entry name" value="Oxidored_nitro"/>
    <property type="match status" value="1"/>
</dbReference>
<dbReference type="EMBL" id="CP002281">
    <property type="protein sequence ID" value="ADO83187.1"/>
    <property type="molecule type" value="Genomic_DNA"/>
</dbReference>
<dbReference type="eggNOG" id="COG2710">
    <property type="taxonomic scope" value="Bacteria"/>
</dbReference>
<dbReference type="KEGG" id="ipo:Ilyop_1407"/>
<dbReference type="GO" id="GO:0005524">
    <property type="term" value="F:ATP binding"/>
    <property type="evidence" value="ECO:0007669"/>
    <property type="project" value="UniProtKB-KW"/>
</dbReference>